<gene>
    <name evidence="2" type="ORF">LTRI10_LOCUS2367</name>
</gene>
<protein>
    <submittedName>
        <fullName evidence="2">Uncharacterized protein</fullName>
    </submittedName>
</protein>
<organism evidence="2 3">
    <name type="scientific">Linum trigynum</name>
    <dbReference type="NCBI Taxonomy" id="586398"/>
    <lineage>
        <taxon>Eukaryota</taxon>
        <taxon>Viridiplantae</taxon>
        <taxon>Streptophyta</taxon>
        <taxon>Embryophyta</taxon>
        <taxon>Tracheophyta</taxon>
        <taxon>Spermatophyta</taxon>
        <taxon>Magnoliopsida</taxon>
        <taxon>eudicotyledons</taxon>
        <taxon>Gunneridae</taxon>
        <taxon>Pentapetalae</taxon>
        <taxon>rosids</taxon>
        <taxon>fabids</taxon>
        <taxon>Malpighiales</taxon>
        <taxon>Linaceae</taxon>
        <taxon>Linum</taxon>
    </lineage>
</organism>
<keyword evidence="3" id="KW-1185">Reference proteome</keyword>
<proteinExistence type="predicted"/>
<dbReference type="Proteomes" id="UP001497516">
    <property type="component" value="Chromosome 1"/>
</dbReference>
<feature type="region of interest" description="Disordered" evidence="1">
    <location>
        <begin position="106"/>
        <end position="166"/>
    </location>
</feature>
<reference evidence="2 3" key="1">
    <citation type="submission" date="2024-04" db="EMBL/GenBank/DDBJ databases">
        <authorList>
            <person name="Fracassetti M."/>
        </authorList>
    </citation>
    <scope>NUCLEOTIDE SEQUENCE [LARGE SCALE GENOMIC DNA]</scope>
</reference>
<dbReference type="EMBL" id="OZ034813">
    <property type="protein sequence ID" value="CAL1354566.1"/>
    <property type="molecule type" value="Genomic_DNA"/>
</dbReference>
<name>A0AAV2CEI7_9ROSI</name>
<sequence length="314" mass="35891">MLGRPWQFDREVAHDFRIHQFKFWHYGRKIVLKPLLPDEVYGDLKQMEENRNEGKSVQAQLWVQRRVGFSFMSFRKLQKEDFLPEPTAQNVPCSISAKQSVAFRSLANDEGGQPESDTARNESLEVGGTTMNRGKAPNPVEDDRLPPSTRLPQISHVPAEQSKRENQWDGLTSNYSNFATIAKTLAPTPETLEEASLDWNAPGFDDPIVKKTPLFFTKSEDKDPLLDGAIQLDLRKSNVVESSHEVRGMIKSIQFVPTKYESKTPNFQLRFLGFEILNVADGGNVKLIDLTMMVMTRAMGRFQNYNWKPENRVE</sequence>
<evidence type="ECO:0000256" key="1">
    <source>
        <dbReference type="SAM" id="MobiDB-lite"/>
    </source>
</evidence>
<evidence type="ECO:0000313" key="3">
    <source>
        <dbReference type="Proteomes" id="UP001497516"/>
    </source>
</evidence>
<dbReference type="AlphaFoldDB" id="A0AAV2CEI7"/>
<evidence type="ECO:0000313" key="2">
    <source>
        <dbReference type="EMBL" id="CAL1354566.1"/>
    </source>
</evidence>
<accession>A0AAV2CEI7</accession>